<keyword evidence="3" id="KW-1185">Reference proteome</keyword>
<accession>A0A1D1UL63</accession>
<reference evidence="2 3" key="1">
    <citation type="journal article" date="2016" name="Nat. Commun.">
        <title>Extremotolerant tardigrade genome and improved radiotolerance of human cultured cells by tardigrade-unique protein.</title>
        <authorList>
            <person name="Hashimoto T."/>
            <person name="Horikawa D.D."/>
            <person name="Saito Y."/>
            <person name="Kuwahara H."/>
            <person name="Kozuka-Hata H."/>
            <person name="Shin-I T."/>
            <person name="Minakuchi Y."/>
            <person name="Ohishi K."/>
            <person name="Motoyama A."/>
            <person name="Aizu T."/>
            <person name="Enomoto A."/>
            <person name="Kondo K."/>
            <person name="Tanaka S."/>
            <person name="Hara Y."/>
            <person name="Koshikawa S."/>
            <person name="Sagara H."/>
            <person name="Miura T."/>
            <person name="Yokobori S."/>
            <person name="Miyagawa K."/>
            <person name="Suzuki Y."/>
            <person name="Kubo T."/>
            <person name="Oyama M."/>
            <person name="Kohara Y."/>
            <person name="Fujiyama A."/>
            <person name="Arakawa K."/>
            <person name="Katayama T."/>
            <person name="Toyoda A."/>
            <person name="Kunieda T."/>
        </authorList>
    </citation>
    <scope>NUCLEOTIDE SEQUENCE [LARGE SCALE GENOMIC DNA]</scope>
    <source>
        <strain evidence="2 3">YOKOZUNA-1</strain>
    </source>
</reference>
<evidence type="ECO:0000313" key="2">
    <source>
        <dbReference type="EMBL" id="GAU90181.1"/>
    </source>
</evidence>
<name>A0A1D1UL63_RAMVA</name>
<dbReference type="AlphaFoldDB" id="A0A1D1UL63"/>
<keyword evidence="1" id="KW-1133">Transmembrane helix</keyword>
<evidence type="ECO:0000313" key="3">
    <source>
        <dbReference type="Proteomes" id="UP000186922"/>
    </source>
</evidence>
<keyword evidence="1" id="KW-0472">Membrane</keyword>
<protein>
    <submittedName>
        <fullName evidence="2">Uncharacterized protein</fullName>
    </submittedName>
</protein>
<evidence type="ECO:0000256" key="1">
    <source>
        <dbReference type="SAM" id="Phobius"/>
    </source>
</evidence>
<organism evidence="2 3">
    <name type="scientific">Ramazzottius varieornatus</name>
    <name type="common">Water bear</name>
    <name type="synonym">Tardigrade</name>
    <dbReference type="NCBI Taxonomy" id="947166"/>
    <lineage>
        <taxon>Eukaryota</taxon>
        <taxon>Metazoa</taxon>
        <taxon>Ecdysozoa</taxon>
        <taxon>Tardigrada</taxon>
        <taxon>Eutardigrada</taxon>
        <taxon>Parachela</taxon>
        <taxon>Hypsibioidea</taxon>
        <taxon>Ramazzottiidae</taxon>
        <taxon>Ramazzottius</taxon>
    </lineage>
</organism>
<proteinExistence type="predicted"/>
<keyword evidence="1" id="KW-0812">Transmembrane</keyword>
<feature type="transmembrane region" description="Helical" evidence="1">
    <location>
        <begin position="51"/>
        <end position="72"/>
    </location>
</feature>
<dbReference type="EMBL" id="BDGG01000001">
    <property type="protein sequence ID" value="GAU90181.1"/>
    <property type="molecule type" value="Genomic_DNA"/>
</dbReference>
<gene>
    <name evidence="2" type="primary">RvY_02636-1</name>
    <name evidence="2" type="synonym">RvY_02636.1</name>
    <name evidence="2" type="ORF">RvY_02636</name>
</gene>
<dbReference type="Proteomes" id="UP000186922">
    <property type="component" value="Unassembled WGS sequence"/>
</dbReference>
<sequence>MLTRVVAFVKGVLDSDTGNVVRVLDGVVLLVGPEGVVLVLVVGVQHVNTGVVMLLGVVSVVPVIGVVGVEVVKVADVVPLVSGVNGVVDVKVLGVVRERVLTGGVV</sequence>
<feature type="transmembrane region" description="Helical" evidence="1">
    <location>
        <begin position="20"/>
        <end position="44"/>
    </location>
</feature>
<comment type="caution">
    <text evidence="2">The sequence shown here is derived from an EMBL/GenBank/DDBJ whole genome shotgun (WGS) entry which is preliminary data.</text>
</comment>